<gene>
    <name evidence="1" type="ORF">DXN04_12505</name>
</gene>
<dbReference type="Gene3D" id="3.30.230.10">
    <property type="match status" value="1"/>
</dbReference>
<sequence>MEKTHFKYARQTGGLGFYAEVTISLTRDHAGTIKDNCDRIELPWRAAAIQGMNFALGNVLLRSSYRFALEEIEGHIAHSSENAFFIAGASAVFKSLGINLKEEDNALLLSYITTGTISRFNNLYEVP</sequence>
<dbReference type="EMBL" id="QTJV01000004">
    <property type="protein sequence ID" value="RFM34106.1"/>
    <property type="molecule type" value="Genomic_DNA"/>
</dbReference>
<dbReference type="InterPro" id="IPR014721">
    <property type="entry name" value="Ribsml_uS5_D2-typ_fold_subgr"/>
</dbReference>
<proteinExistence type="predicted"/>
<evidence type="ECO:0000313" key="1">
    <source>
        <dbReference type="EMBL" id="RFM34106.1"/>
    </source>
</evidence>
<dbReference type="AlphaFoldDB" id="A0A3E1P1Q3"/>
<reference evidence="1 2" key="1">
    <citation type="submission" date="2018-08" db="EMBL/GenBank/DDBJ databases">
        <title>Chitinophaga sp. K20C18050901, a novel bacterium isolated from forest soil.</title>
        <authorList>
            <person name="Wang C."/>
        </authorList>
    </citation>
    <scope>NUCLEOTIDE SEQUENCE [LARGE SCALE GENOMIC DNA]</scope>
    <source>
        <strain evidence="1 2">K20C18050901</strain>
    </source>
</reference>
<dbReference type="Proteomes" id="UP000261174">
    <property type="component" value="Unassembled WGS sequence"/>
</dbReference>
<dbReference type="RefSeq" id="WP_116853696.1">
    <property type="nucleotide sequence ID" value="NZ_QTJV01000004.1"/>
</dbReference>
<protein>
    <submittedName>
        <fullName evidence="1">Uncharacterized protein</fullName>
    </submittedName>
</protein>
<comment type="caution">
    <text evidence="1">The sequence shown here is derived from an EMBL/GenBank/DDBJ whole genome shotgun (WGS) entry which is preliminary data.</text>
</comment>
<accession>A0A3E1P1Q3</accession>
<keyword evidence="2" id="KW-1185">Reference proteome</keyword>
<name>A0A3E1P1Q3_9BACT</name>
<evidence type="ECO:0000313" key="2">
    <source>
        <dbReference type="Proteomes" id="UP000261174"/>
    </source>
</evidence>
<organism evidence="1 2">
    <name type="scientific">Chitinophaga silvisoli</name>
    <dbReference type="NCBI Taxonomy" id="2291814"/>
    <lineage>
        <taxon>Bacteria</taxon>
        <taxon>Pseudomonadati</taxon>
        <taxon>Bacteroidota</taxon>
        <taxon>Chitinophagia</taxon>
        <taxon>Chitinophagales</taxon>
        <taxon>Chitinophagaceae</taxon>
        <taxon>Chitinophaga</taxon>
    </lineage>
</organism>